<dbReference type="InterPro" id="IPR036265">
    <property type="entry name" value="HIT-like_sf"/>
</dbReference>
<reference evidence="5 6" key="1">
    <citation type="submission" date="2021-01" db="EMBL/GenBank/DDBJ databases">
        <title>Whole genome shotgun sequence of Catellatospora chokoriensis NBRC 107358.</title>
        <authorList>
            <person name="Komaki H."/>
            <person name="Tamura T."/>
        </authorList>
    </citation>
    <scope>NUCLEOTIDE SEQUENCE [LARGE SCALE GENOMIC DNA]</scope>
    <source>
        <strain evidence="5 6">NBRC 107358</strain>
    </source>
</reference>
<dbReference type="SUPFAM" id="SSF54197">
    <property type="entry name" value="HIT-like"/>
    <property type="match status" value="1"/>
</dbReference>
<sequence length="164" mass="18308">MDTRDRDNDCPFDAEAIRSSEFAGTDHFAAIYNVAPIVPGHSLVVPREHLTSLLDLDPSRQAGFFGFARHVTRFLLAEFSATGFDWIIQDGQDAGQTVCHLHLHVIPRWKGDLPEPGDWYTRLRLPLGETGNGPVDSRARTRLSEEKLQTVVTTLAGRIRAWAS</sequence>
<accession>A0A8J3K601</accession>
<organism evidence="5 6">
    <name type="scientific">Catellatospora chokoriensis</name>
    <dbReference type="NCBI Taxonomy" id="310353"/>
    <lineage>
        <taxon>Bacteria</taxon>
        <taxon>Bacillati</taxon>
        <taxon>Actinomycetota</taxon>
        <taxon>Actinomycetes</taxon>
        <taxon>Micromonosporales</taxon>
        <taxon>Micromonosporaceae</taxon>
        <taxon>Catellatospora</taxon>
    </lineage>
</organism>
<keyword evidence="6" id="KW-1185">Reference proteome</keyword>
<dbReference type="PANTHER" id="PTHR46243:SF1">
    <property type="entry name" value="BIS(5'-ADENOSYL)-TRIPHOSPHATASE"/>
    <property type="match status" value="1"/>
</dbReference>
<dbReference type="InterPro" id="IPR001310">
    <property type="entry name" value="Histidine_triad_HIT"/>
</dbReference>
<dbReference type="RefSeq" id="WP_191841409.1">
    <property type="nucleotide sequence ID" value="NZ_BAAALB010000019.1"/>
</dbReference>
<dbReference type="InterPro" id="IPR011146">
    <property type="entry name" value="HIT-like"/>
</dbReference>
<evidence type="ECO:0000256" key="1">
    <source>
        <dbReference type="PIRSR" id="PIRSR601310-1"/>
    </source>
</evidence>
<dbReference type="GO" id="GO:0003824">
    <property type="term" value="F:catalytic activity"/>
    <property type="evidence" value="ECO:0007669"/>
    <property type="project" value="InterPro"/>
</dbReference>
<evidence type="ECO:0000256" key="2">
    <source>
        <dbReference type="PIRSR" id="PIRSR601310-3"/>
    </source>
</evidence>
<dbReference type="Pfam" id="PF01230">
    <property type="entry name" value="HIT"/>
    <property type="match status" value="1"/>
</dbReference>
<dbReference type="AlphaFoldDB" id="A0A8J3K601"/>
<evidence type="ECO:0000313" key="6">
    <source>
        <dbReference type="Proteomes" id="UP000619293"/>
    </source>
</evidence>
<proteinExistence type="predicted"/>
<dbReference type="Gene3D" id="3.30.428.10">
    <property type="entry name" value="HIT-like"/>
    <property type="match status" value="1"/>
</dbReference>
<dbReference type="EMBL" id="BONG01000072">
    <property type="protein sequence ID" value="GIF93766.1"/>
    <property type="molecule type" value="Genomic_DNA"/>
</dbReference>
<feature type="active site" description="Tele-AMP-histidine intermediate" evidence="1">
    <location>
        <position position="102"/>
    </location>
</feature>
<dbReference type="PRINTS" id="PR00332">
    <property type="entry name" value="HISTRIAD"/>
</dbReference>
<dbReference type="PROSITE" id="PS51084">
    <property type="entry name" value="HIT_2"/>
    <property type="match status" value="1"/>
</dbReference>
<feature type="short sequence motif" description="Histidine triad motif" evidence="2 3">
    <location>
        <begin position="100"/>
        <end position="104"/>
    </location>
</feature>
<evidence type="ECO:0000256" key="3">
    <source>
        <dbReference type="PROSITE-ProRule" id="PRU00464"/>
    </source>
</evidence>
<gene>
    <name evidence="5" type="ORF">Cch02nite_72100</name>
</gene>
<dbReference type="PROSITE" id="PS00892">
    <property type="entry name" value="HIT_1"/>
    <property type="match status" value="1"/>
</dbReference>
<evidence type="ECO:0000259" key="4">
    <source>
        <dbReference type="PROSITE" id="PS51084"/>
    </source>
</evidence>
<dbReference type="InterPro" id="IPR019808">
    <property type="entry name" value="Histidine_triad_CS"/>
</dbReference>
<protein>
    <submittedName>
        <fullName evidence="5">HIT family protein</fullName>
    </submittedName>
</protein>
<feature type="domain" description="HIT" evidence="4">
    <location>
        <begin position="8"/>
        <end position="115"/>
    </location>
</feature>
<evidence type="ECO:0000313" key="5">
    <source>
        <dbReference type="EMBL" id="GIF93766.1"/>
    </source>
</evidence>
<name>A0A8J3K601_9ACTN</name>
<dbReference type="Proteomes" id="UP000619293">
    <property type="component" value="Unassembled WGS sequence"/>
</dbReference>
<dbReference type="InterPro" id="IPR051884">
    <property type="entry name" value="Bis(5'-adenosyl)-TPase_reg"/>
</dbReference>
<dbReference type="PANTHER" id="PTHR46243">
    <property type="entry name" value="BIS(5'-ADENOSYL)-TRIPHOSPHATASE"/>
    <property type="match status" value="1"/>
</dbReference>
<comment type="caution">
    <text evidence="5">The sequence shown here is derived from an EMBL/GenBank/DDBJ whole genome shotgun (WGS) entry which is preliminary data.</text>
</comment>